<proteinExistence type="predicted"/>
<evidence type="ECO:0000313" key="1">
    <source>
        <dbReference type="EMBL" id="AQZ62734.1"/>
    </source>
</evidence>
<reference evidence="2" key="1">
    <citation type="journal article" date="2017" name="Med. Chem. Commun.">
        <title>Nonomuraea sp. ATCC 55076 harbours the largest actinomycete chromosome to date and the kistamicin biosynthetic gene cluster.</title>
        <authorList>
            <person name="Nazari B."/>
            <person name="Forneris C.C."/>
            <person name="Gibson M.I."/>
            <person name="Moon K."/>
            <person name="Schramma K.R."/>
            <person name="Seyedsayamdost M.R."/>
        </authorList>
    </citation>
    <scope>NUCLEOTIDE SEQUENCE [LARGE SCALE GENOMIC DNA]</scope>
    <source>
        <strain evidence="2">ATCC 55076</strain>
    </source>
</reference>
<dbReference type="STRING" id="1909395.BKM31_15850"/>
<protein>
    <submittedName>
        <fullName evidence="1">Uncharacterized protein</fullName>
    </submittedName>
</protein>
<evidence type="ECO:0000313" key="2">
    <source>
        <dbReference type="Proteomes" id="UP000190797"/>
    </source>
</evidence>
<dbReference type="EMBL" id="CP017717">
    <property type="protein sequence ID" value="AQZ62734.1"/>
    <property type="molecule type" value="Genomic_DNA"/>
</dbReference>
<name>A0A1U9ZXQ8_9ACTN</name>
<keyword evidence="2" id="KW-1185">Reference proteome</keyword>
<dbReference type="RefSeq" id="WP_080038914.1">
    <property type="nucleotide sequence ID" value="NZ_CP017717.1"/>
</dbReference>
<organism evidence="1 2">
    <name type="scientific">[Actinomadura] parvosata subsp. kistnae</name>
    <dbReference type="NCBI Taxonomy" id="1909395"/>
    <lineage>
        <taxon>Bacteria</taxon>
        <taxon>Bacillati</taxon>
        <taxon>Actinomycetota</taxon>
        <taxon>Actinomycetes</taxon>
        <taxon>Streptosporangiales</taxon>
        <taxon>Streptosporangiaceae</taxon>
        <taxon>Nonomuraea</taxon>
    </lineage>
</organism>
<dbReference type="OrthoDB" id="5189254at2"/>
<dbReference type="Proteomes" id="UP000190797">
    <property type="component" value="Chromosome"/>
</dbReference>
<dbReference type="KEGG" id="noa:BKM31_15850"/>
<gene>
    <name evidence="1" type="ORF">BKM31_15850</name>
</gene>
<dbReference type="AlphaFoldDB" id="A0A1U9ZXQ8"/>
<sequence length="112" mass="12872">MARTNIFRSQGDGQVLDGWFDPDKAQRYDEATRLVGIDCVSLLTGDPAQHQTLYRTPEGRWVLHRWSQWEGDTDTYEFIPADQARIWLLTCQHDDAVEEHFGPLPNEVGPCL</sequence>
<accession>A0A1U9ZXQ8</accession>